<dbReference type="EMBL" id="MVHM01000012">
    <property type="protein sequence ID" value="ORA35440.1"/>
    <property type="molecule type" value="Genomic_DNA"/>
</dbReference>
<keyword evidence="5" id="KW-1185">Reference proteome</keyword>
<reference evidence="3 4" key="1">
    <citation type="submission" date="2016-12" db="EMBL/GenBank/DDBJ databases">
        <title>The new phylogeny of genus Mycobacterium.</title>
        <authorList>
            <person name="Tortoli E."/>
            <person name="Trovato A."/>
            <person name="Cirillo D.M."/>
        </authorList>
    </citation>
    <scope>NUCLEOTIDE SEQUENCE [LARGE SCALE GENOMIC DNA]</scope>
    <source>
        <strain evidence="3 4">DSM 44624</strain>
    </source>
</reference>
<dbReference type="EMBL" id="AP022607">
    <property type="protein sequence ID" value="BBZ15141.1"/>
    <property type="molecule type" value="Genomic_DNA"/>
</dbReference>
<accession>A0A7I7WEW0</accession>
<proteinExistence type="predicted"/>
<dbReference type="Proteomes" id="UP000192441">
    <property type="component" value="Unassembled WGS sequence"/>
</dbReference>
<protein>
    <submittedName>
        <fullName evidence="3">Uncharacterized protein</fullName>
    </submittedName>
</protein>
<sequence>MALAVAVSAAAVVFSPAAAADPGSPSYDLGKQAIDDAARQNPLHVANGDLAGYCDTLLKWELKSGKLAKVDSRGDFIAGCQDEGRAILGSQ</sequence>
<evidence type="ECO:0000313" key="5">
    <source>
        <dbReference type="Proteomes" id="UP000467379"/>
    </source>
</evidence>
<keyword evidence="1" id="KW-0732">Signal</keyword>
<dbReference type="AlphaFoldDB" id="A0A7I7WEW0"/>
<name>A0A7I7WEW0_9MYCO</name>
<evidence type="ECO:0000313" key="4">
    <source>
        <dbReference type="Proteomes" id="UP000192441"/>
    </source>
</evidence>
<keyword evidence="2" id="KW-0614">Plasmid</keyword>
<reference evidence="2 5" key="2">
    <citation type="journal article" date="2019" name="Emerg. Microbes Infect.">
        <title>Comprehensive subspecies identification of 175 nontuberculous mycobacteria species based on 7547 genomic profiles.</title>
        <authorList>
            <person name="Matsumoto Y."/>
            <person name="Kinjo T."/>
            <person name="Motooka D."/>
            <person name="Nabeya D."/>
            <person name="Jung N."/>
            <person name="Uechi K."/>
            <person name="Horii T."/>
            <person name="Iida T."/>
            <person name="Fujita J."/>
            <person name="Nakamura S."/>
        </authorList>
    </citation>
    <scope>NUCLEOTIDE SEQUENCE [LARGE SCALE GENOMIC DNA]</scope>
    <source>
        <strain evidence="2 5">JCM 12687</strain>
        <plasmid evidence="2">pJCM12687</plasmid>
    </source>
</reference>
<geneLocation type="plasmid" evidence="2 5">
    <name>pJCM12687</name>
</geneLocation>
<feature type="signal peptide" evidence="1">
    <location>
        <begin position="1"/>
        <end position="19"/>
    </location>
</feature>
<evidence type="ECO:0000313" key="3">
    <source>
        <dbReference type="EMBL" id="ORA35440.1"/>
    </source>
</evidence>
<evidence type="ECO:0000313" key="2">
    <source>
        <dbReference type="EMBL" id="BBZ15141.1"/>
    </source>
</evidence>
<dbReference type="Proteomes" id="UP000467379">
    <property type="component" value="Plasmid pJCM12687"/>
</dbReference>
<feature type="chain" id="PRO_5044658038" evidence="1">
    <location>
        <begin position="20"/>
        <end position="91"/>
    </location>
</feature>
<evidence type="ECO:0000256" key="1">
    <source>
        <dbReference type="SAM" id="SignalP"/>
    </source>
</evidence>
<organism evidence="3 4">
    <name type="scientific">Mycobacterium branderi</name>
    <dbReference type="NCBI Taxonomy" id="43348"/>
    <lineage>
        <taxon>Bacteria</taxon>
        <taxon>Bacillati</taxon>
        <taxon>Actinomycetota</taxon>
        <taxon>Actinomycetes</taxon>
        <taxon>Mycobacteriales</taxon>
        <taxon>Mycobacteriaceae</taxon>
        <taxon>Mycobacterium</taxon>
    </lineage>
</organism>
<dbReference type="OrthoDB" id="4748950at2"/>
<reference evidence="2" key="3">
    <citation type="submission" date="2020-02" db="EMBL/GenBank/DDBJ databases">
        <authorList>
            <person name="Matsumoto Y."/>
            <person name="Motooka D."/>
            <person name="Nakamura S."/>
        </authorList>
    </citation>
    <scope>NUCLEOTIDE SEQUENCE</scope>
    <source>
        <strain evidence="2">JCM 12687</strain>
        <plasmid evidence="2">pJCM12687</plasmid>
    </source>
</reference>
<gene>
    <name evidence="3" type="ORF">BST20_17755</name>
    <name evidence="2" type="ORF">MBRA_53360</name>
</gene>